<name>A0AAV1SKC9_9ROSI</name>
<dbReference type="PANTHER" id="PTHR23155:SF1205">
    <property type="entry name" value="DISEASE RESISTANCE PROTEIN RPM1"/>
    <property type="match status" value="1"/>
</dbReference>
<dbReference type="SUPFAM" id="SSF52058">
    <property type="entry name" value="L domain-like"/>
    <property type="match status" value="1"/>
</dbReference>
<dbReference type="InterPro" id="IPR055414">
    <property type="entry name" value="LRR_R13L4/SHOC2-like"/>
</dbReference>
<dbReference type="GO" id="GO:0098542">
    <property type="term" value="P:defense response to other organism"/>
    <property type="evidence" value="ECO:0007669"/>
    <property type="project" value="TreeGrafter"/>
</dbReference>
<dbReference type="Gene3D" id="1.10.10.10">
    <property type="entry name" value="Winged helix-like DNA-binding domain superfamily/Winged helix DNA-binding domain"/>
    <property type="match status" value="1"/>
</dbReference>
<dbReference type="AlphaFoldDB" id="A0AAV1SKC9"/>
<keyword evidence="2" id="KW-0611">Plant defense</keyword>
<dbReference type="InterPro" id="IPR032675">
    <property type="entry name" value="LRR_dom_sf"/>
</dbReference>
<evidence type="ECO:0008006" key="7">
    <source>
        <dbReference type="Google" id="ProtNLM"/>
    </source>
</evidence>
<accession>A0AAV1SKC9</accession>
<evidence type="ECO:0000256" key="2">
    <source>
        <dbReference type="ARBA" id="ARBA00022821"/>
    </source>
</evidence>
<evidence type="ECO:0000313" key="5">
    <source>
        <dbReference type="EMBL" id="CAK7350893.1"/>
    </source>
</evidence>
<dbReference type="InterPro" id="IPR058922">
    <property type="entry name" value="WHD_DRP"/>
</dbReference>
<sequence length="383" mass="44462">MKLIRLWMVERFVEEKQGITLEEVAEEYLNQLVNRSLIQVVEMDYFSRVRTCRVHDLMREIIQLKSQEESFVMIANERNISSNEKVRRLSIHGNCEEVQSEMRLPYLWSLLSFVSDRSFTLSEHGFHSFKLLRILELEGAPLSKFQPELVELIHLRYLSLRRTMIREIPESIRKLKNLEILDLKQSLVSSLPVGILQLKCLCQLRNYRYNFQSSMFFADSHGMRVPSGIGALTSLQKLGCVEVSDDHELVRELGKLTQLRRLGILKLREEHGMDLCYTLDKLKHLSSLYIVSVDSTDFLHLDSLTSPPKYLQRLYLKCSLSTLPGWIASHQYISKLVLQYSNLQSDPLKALQHLPSLVELDLRQAVMVPSYESRYGSSNGEIN</sequence>
<dbReference type="InterPro" id="IPR036388">
    <property type="entry name" value="WH-like_DNA-bd_sf"/>
</dbReference>
<dbReference type="PANTHER" id="PTHR23155">
    <property type="entry name" value="DISEASE RESISTANCE PROTEIN RP"/>
    <property type="match status" value="1"/>
</dbReference>
<dbReference type="InterPro" id="IPR044974">
    <property type="entry name" value="Disease_R_plants"/>
</dbReference>
<evidence type="ECO:0000259" key="3">
    <source>
        <dbReference type="Pfam" id="PF23559"/>
    </source>
</evidence>
<evidence type="ECO:0000259" key="4">
    <source>
        <dbReference type="Pfam" id="PF23598"/>
    </source>
</evidence>
<feature type="domain" description="Disease resistance protein winged helix" evidence="3">
    <location>
        <begin position="2"/>
        <end position="62"/>
    </location>
</feature>
<evidence type="ECO:0000256" key="1">
    <source>
        <dbReference type="ARBA" id="ARBA00022737"/>
    </source>
</evidence>
<evidence type="ECO:0000313" key="6">
    <source>
        <dbReference type="Proteomes" id="UP001314170"/>
    </source>
</evidence>
<keyword evidence="1" id="KW-0677">Repeat</keyword>
<proteinExistence type="predicted"/>
<dbReference type="Pfam" id="PF23559">
    <property type="entry name" value="WHD_DRP"/>
    <property type="match status" value="1"/>
</dbReference>
<dbReference type="EMBL" id="CAWUPB010001184">
    <property type="protein sequence ID" value="CAK7350893.1"/>
    <property type="molecule type" value="Genomic_DNA"/>
</dbReference>
<protein>
    <recommendedName>
        <fullName evidence="7">NBS-LRR type disease resistance protein</fullName>
    </recommendedName>
</protein>
<reference evidence="5 6" key="1">
    <citation type="submission" date="2024-01" db="EMBL/GenBank/DDBJ databases">
        <authorList>
            <person name="Waweru B."/>
        </authorList>
    </citation>
    <scope>NUCLEOTIDE SEQUENCE [LARGE SCALE GENOMIC DNA]</scope>
</reference>
<comment type="caution">
    <text evidence="5">The sequence shown here is derived from an EMBL/GenBank/DDBJ whole genome shotgun (WGS) entry which is preliminary data.</text>
</comment>
<gene>
    <name evidence="5" type="ORF">DCAF_LOCUS23580</name>
</gene>
<dbReference type="Proteomes" id="UP001314170">
    <property type="component" value="Unassembled WGS sequence"/>
</dbReference>
<organism evidence="5 6">
    <name type="scientific">Dovyalis caffra</name>
    <dbReference type="NCBI Taxonomy" id="77055"/>
    <lineage>
        <taxon>Eukaryota</taxon>
        <taxon>Viridiplantae</taxon>
        <taxon>Streptophyta</taxon>
        <taxon>Embryophyta</taxon>
        <taxon>Tracheophyta</taxon>
        <taxon>Spermatophyta</taxon>
        <taxon>Magnoliopsida</taxon>
        <taxon>eudicotyledons</taxon>
        <taxon>Gunneridae</taxon>
        <taxon>Pentapetalae</taxon>
        <taxon>rosids</taxon>
        <taxon>fabids</taxon>
        <taxon>Malpighiales</taxon>
        <taxon>Salicaceae</taxon>
        <taxon>Flacourtieae</taxon>
        <taxon>Dovyalis</taxon>
    </lineage>
</organism>
<dbReference type="Gene3D" id="3.80.10.10">
    <property type="entry name" value="Ribonuclease Inhibitor"/>
    <property type="match status" value="1"/>
</dbReference>
<dbReference type="Pfam" id="PF23598">
    <property type="entry name" value="LRR_14"/>
    <property type="match status" value="1"/>
</dbReference>
<feature type="domain" description="Disease resistance R13L4/SHOC-2-like LRR" evidence="4">
    <location>
        <begin position="124"/>
        <end position="365"/>
    </location>
</feature>
<keyword evidence="6" id="KW-1185">Reference proteome</keyword>